<dbReference type="InterPro" id="IPR011990">
    <property type="entry name" value="TPR-like_helical_dom_sf"/>
</dbReference>
<dbReference type="EMBL" id="JACHHT010000001">
    <property type="protein sequence ID" value="MBB6521430.1"/>
    <property type="molecule type" value="Genomic_DNA"/>
</dbReference>
<dbReference type="Proteomes" id="UP000528457">
    <property type="component" value="Unassembled WGS sequence"/>
</dbReference>
<keyword evidence="3" id="KW-1185">Reference proteome</keyword>
<proteinExistence type="predicted"/>
<evidence type="ECO:0000256" key="1">
    <source>
        <dbReference type="SAM" id="Phobius"/>
    </source>
</evidence>
<sequence length="245" mass="27763">MVYLILSVLLQFAFVVHIVKTGRSTTWIWIVLMLPMAGILAYLFLEVLPDLGNTRQGRRASQKVKEALNPNKDINDASARYQQSDTVENSMNLANACLEKGLYEEAKQLFEKCLKGPLADDPNLMFGLAKAEFGLGNAADTQRILDELIEKNPEFKHQDAHLLYARSLDRLDKVSDAQHEYETLYSYYTGPDAAYYYAKFLSANNAGNKAQKIFSEIVSSAQSQSHHYRDLHKTIINQAKSELRH</sequence>
<dbReference type="AlphaFoldDB" id="A0A7X0MVS4"/>
<reference evidence="2 3" key="1">
    <citation type="submission" date="2020-08" db="EMBL/GenBank/DDBJ databases">
        <title>Genomic Encyclopedia of Type Strains, Phase IV (KMG-IV): sequencing the most valuable type-strain genomes for metagenomic binning, comparative biology and taxonomic classification.</title>
        <authorList>
            <person name="Goeker M."/>
        </authorList>
    </citation>
    <scope>NUCLEOTIDE SEQUENCE [LARGE SCALE GENOMIC DNA]</scope>
    <source>
        <strain evidence="2 3">DSM 22368</strain>
    </source>
</reference>
<keyword evidence="1" id="KW-0812">Transmembrane</keyword>
<dbReference type="Gene3D" id="1.25.40.10">
    <property type="entry name" value="Tetratricopeptide repeat domain"/>
    <property type="match status" value="1"/>
</dbReference>
<keyword evidence="1" id="KW-0472">Membrane</keyword>
<keyword evidence="1" id="KW-1133">Transmembrane helix</keyword>
<dbReference type="RefSeq" id="WP_166848505.1">
    <property type="nucleotide sequence ID" value="NZ_JAAONY010000001.1"/>
</dbReference>
<gene>
    <name evidence="2" type="ORF">HNR48_001708</name>
</gene>
<evidence type="ECO:0000313" key="3">
    <source>
        <dbReference type="Proteomes" id="UP000528457"/>
    </source>
</evidence>
<name>A0A7X0MVS4_9GAMM</name>
<organism evidence="2 3">
    <name type="scientific">Pseudoteredinibacter isoporae</name>
    <dbReference type="NCBI Taxonomy" id="570281"/>
    <lineage>
        <taxon>Bacteria</taxon>
        <taxon>Pseudomonadati</taxon>
        <taxon>Pseudomonadota</taxon>
        <taxon>Gammaproteobacteria</taxon>
        <taxon>Cellvibrionales</taxon>
        <taxon>Cellvibrionaceae</taxon>
        <taxon>Pseudoteredinibacter</taxon>
    </lineage>
</organism>
<accession>A0A7X0MVS4</accession>
<dbReference type="GO" id="GO:0005886">
    <property type="term" value="C:plasma membrane"/>
    <property type="evidence" value="ECO:0007669"/>
    <property type="project" value="UniProtKB-SubCell"/>
</dbReference>
<feature type="transmembrane region" description="Helical" evidence="1">
    <location>
        <begin position="28"/>
        <end position="48"/>
    </location>
</feature>
<dbReference type="SUPFAM" id="SSF48452">
    <property type="entry name" value="TPR-like"/>
    <property type="match status" value="1"/>
</dbReference>
<evidence type="ECO:0008006" key="4">
    <source>
        <dbReference type="Google" id="ProtNLM"/>
    </source>
</evidence>
<comment type="caution">
    <text evidence="2">The sequence shown here is derived from an EMBL/GenBank/DDBJ whole genome shotgun (WGS) entry which is preliminary data.</text>
</comment>
<dbReference type="PIRSF" id="PIRSF030959">
    <property type="entry name" value="UCP030959"/>
    <property type="match status" value="1"/>
</dbReference>
<dbReference type="InParanoid" id="A0A7X0MVS4"/>
<dbReference type="InterPro" id="IPR014562">
    <property type="entry name" value="UCP030959_TPR_rpt-cont"/>
</dbReference>
<protein>
    <recommendedName>
        <fullName evidence="4">Cardiolipin synthase N-terminal domain-containing protein</fullName>
    </recommendedName>
</protein>
<evidence type="ECO:0000313" key="2">
    <source>
        <dbReference type="EMBL" id="MBB6521430.1"/>
    </source>
</evidence>